<accession>A0ABQ3E2X1</accession>
<dbReference type="Gene3D" id="1.20.120.530">
    <property type="entry name" value="GntR ligand-binding domain-like"/>
    <property type="match status" value="1"/>
</dbReference>
<dbReference type="Pfam" id="PF07729">
    <property type="entry name" value="FCD"/>
    <property type="match status" value="1"/>
</dbReference>
<evidence type="ECO:0000256" key="2">
    <source>
        <dbReference type="ARBA" id="ARBA00023125"/>
    </source>
</evidence>
<keyword evidence="2" id="KW-0238">DNA-binding</keyword>
<dbReference type="InterPro" id="IPR036390">
    <property type="entry name" value="WH_DNA-bd_sf"/>
</dbReference>
<evidence type="ECO:0000313" key="5">
    <source>
        <dbReference type="EMBL" id="GHB24101.1"/>
    </source>
</evidence>
<evidence type="ECO:0000256" key="3">
    <source>
        <dbReference type="ARBA" id="ARBA00023163"/>
    </source>
</evidence>
<keyword evidence="6" id="KW-1185">Reference proteome</keyword>
<dbReference type="RefSeq" id="WP_189435707.1">
    <property type="nucleotide sequence ID" value="NZ_BMXE01000002.1"/>
</dbReference>
<protein>
    <submittedName>
        <fullName evidence="5">GntR family transcriptional regulator</fullName>
    </submittedName>
</protein>
<dbReference type="SUPFAM" id="SSF46785">
    <property type="entry name" value="Winged helix' DNA-binding domain"/>
    <property type="match status" value="1"/>
</dbReference>
<evidence type="ECO:0000313" key="6">
    <source>
        <dbReference type="Proteomes" id="UP000637980"/>
    </source>
</evidence>
<dbReference type="SMART" id="SM00895">
    <property type="entry name" value="FCD"/>
    <property type="match status" value="1"/>
</dbReference>
<evidence type="ECO:0000259" key="4">
    <source>
        <dbReference type="PROSITE" id="PS50949"/>
    </source>
</evidence>
<dbReference type="Pfam" id="PF00392">
    <property type="entry name" value="GntR"/>
    <property type="match status" value="1"/>
</dbReference>
<feature type="domain" description="HTH gntR-type" evidence="4">
    <location>
        <begin position="5"/>
        <end position="72"/>
    </location>
</feature>
<dbReference type="Proteomes" id="UP000637980">
    <property type="component" value="Unassembled WGS sequence"/>
</dbReference>
<dbReference type="SUPFAM" id="SSF48008">
    <property type="entry name" value="GntR ligand-binding domain-like"/>
    <property type="match status" value="1"/>
</dbReference>
<name>A0ABQ3E2X1_9HYPH</name>
<comment type="caution">
    <text evidence="5">The sequence shown here is derived from an EMBL/GenBank/DDBJ whole genome shotgun (WGS) entry which is preliminary data.</text>
</comment>
<gene>
    <name evidence="5" type="ORF">GCM10007094_10150</name>
</gene>
<organism evidence="5 6">
    <name type="scientific">Pseudovibrio japonicus</name>
    <dbReference type="NCBI Taxonomy" id="366534"/>
    <lineage>
        <taxon>Bacteria</taxon>
        <taxon>Pseudomonadati</taxon>
        <taxon>Pseudomonadota</taxon>
        <taxon>Alphaproteobacteria</taxon>
        <taxon>Hyphomicrobiales</taxon>
        <taxon>Stappiaceae</taxon>
        <taxon>Pseudovibrio</taxon>
    </lineage>
</organism>
<dbReference type="InterPro" id="IPR036388">
    <property type="entry name" value="WH-like_DNA-bd_sf"/>
</dbReference>
<keyword evidence="3" id="KW-0804">Transcription</keyword>
<dbReference type="InterPro" id="IPR000524">
    <property type="entry name" value="Tscrpt_reg_HTH_GntR"/>
</dbReference>
<dbReference type="InterPro" id="IPR011711">
    <property type="entry name" value="GntR_C"/>
</dbReference>
<keyword evidence="1" id="KW-0805">Transcription regulation</keyword>
<reference evidence="6" key="1">
    <citation type="journal article" date="2019" name="Int. J. Syst. Evol. Microbiol.">
        <title>The Global Catalogue of Microorganisms (GCM) 10K type strain sequencing project: providing services to taxonomists for standard genome sequencing and annotation.</title>
        <authorList>
            <consortium name="The Broad Institute Genomics Platform"/>
            <consortium name="The Broad Institute Genome Sequencing Center for Infectious Disease"/>
            <person name="Wu L."/>
            <person name="Ma J."/>
        </authorList>
    </citation>
    <scope>NUCLEOTIDE SEQUENCE [LARGE SCALE GENOMIC DNA]</scope>
    <source>
        <strain evidence="6">KCTC 12861</strain>
    </source>
</reference>
<dbReference type="CDD" id="cd07377">
    <property type="entry name" value="WHTH_GntR"/>
    <property type="match status" value="1"/>
</dbReference>
<dbReference type="SMART" id="SM00345">
    <property type="entry name" value="HTH_GNTR"/>
    <property type="match status" value="1"/>
</dbReference>
<evidence type="ECO:0000256" key="1">
    <source>
        <dbReference type="ARBA" id="ARBA00023015"/>
    </source>
</evidence>
<dbReference type="PANTHER" id="PTHR43537">
    <property type="entry name" value="TRANSCRIPTIONAL REGULATOR, GNTR FAMILY"/>
    <property type="match status" value="1"/>
</dbReference>
<dbReference type="EMBL" id="BMXE01000002">
    <property type="protein sequence ID" value="GHB24101.1"/>
    <property type="molecule type" value="Genomic_DNA"/>
</dbReference>
<dbReference type="PANTHER" id="PTHR43537:SF5">
    <property type="entry name" value="UXU OPERON TRANSCRIPTIONAL REGULATOR"/>
    <property type="match status" value="1"/>
</dbReference>
<proteinExistence type="predicted"/>
<dbReference type="InterPro" id="IPR008920">
    <property type="entry name" value="TF_FadR/GntR_C"/>
</dbReference>
<dbReference type="PROSITE" id="PS50949">
    <property type="entry name" value="HTH_GNTR"/>
    <property type="match status" value="1"/>
</dbReference>
<dbReference type="Gene3D" id="1.10.10.10">
    <property type="entry name" value="Winged helix-like DNA-binding domain superfamily/Winged helix DNA-binding domain"/>
    <property type="match status" value="1"/>
</dbReference>
<sequence length="224" mass="24941">MPSSTSNVSIAYSKLKQAILENRLGPGTQVLEQEAATQLEMSRTPVREAMLMLQKDGLVVMRSRQGMRVLPITVGDITEIYEVLEVIEGLAIRKLTEKPIDALQAHTLGDSIALMEEALERGDPCVWASADTKFHEDIIKFSGNVHMGTVFQPLWDRSQRARNLLLKNHGVPANSAQDHWELLKLIKAGRAAEAAEYHRHSRAVALQQICDMIFDSMDGLMPAK</sequence>